<dbReference type="Gene3D" id="2.60.120.260">
    <property type="entry name" value="Galactose-binding domain-like"/>
    <property type="match status" value="1"/>
</dbReference>
<evidence type="ECO:0000313" key="1">
    <source>
        <dbReference type="EMBL" id="MCZ0666475.1"/>
    </source>
</evidence>
<gene>
    <name evidence="1" type="ORF">OZZ17_02845</name>
</gene>
<organism evidence="1 2">
    <name type="scientific">Mediterraneibacter gnavus</name>
    <name type="common">Ruminococcus gnavus</name>
    <dbReference type="NCBI Taxonomy" id="33038"/>
    <lineage>
        <taxon>Bacteria</taxon>
        <taxon>Bacillati</taxon>
        <taxon>Bacillota</taxon>
        <taxon>Clostridia</taxon>
        <taxon>Lachnospirales</taxon>
        <taxon>Lachnospiraceae</taxon>
        <taxon>Mediterraneibacter</taxon>
    </lineage>
</organism>
<accession>A0A396G0U5</accession>
<dbReference type="AlphaFoldDB" id="A0A396G0U5"/>
<dbReference type="RefSeq" id="WP_039959092.1">
    <property type="nucleotide sequence ID" value="NZ_CP111084.1"/>
</dbReference>
<dbReference type="Proteomes" id="UP001079535">
    <property type="component" value="Unassembled WGS sequence"/>
</dbReference>
<proteinExistence type="predicted"/>
<comment type="caution">
    <text evidence="1">The sequence shown here is derived from an EMBL/GenBank/DDBJ whole genome shotgun (WGS) entry which is preliminary data.</text>
</comment>
<reference evidence="1" key="1">
    <citation type="submission" date="2022-11" db="EMBL/GenBank/DDBJ databases">
        <title>Temperate bacteriophages infecting mucin-degrading bacterium Ruminococcus gnavus from the human gut.</title>
        <authorList>
            <person name="Buttimer C."/>
        </authorList>
    </citation>
    <scope>NUCLEOTIDE SEQUENCE</scope>
    <source>
        <strain evidence="1">CCUG 49994</strain>
    </source>
</reference>
<dbReference type="EMBL" id="JAPRAY010000003">
    <property type="protein sequence ID" value="MCZ0666475.1"/>
    <property type="molecule type" value="Genomic_DNA"/>
</dbReference>
<dbReference type="GeneID" id="57432416"/>
<sequence>MANFESVKMTNPYGIEDTVLKLSIDSEQNSYRLSNLITEPDSYVFVIWHKTNTPCTISINVFGEIITSESNSQWTKVVKVKKVSDVSNKNIDITPPINSTTFFYEAYLSRGTIDTSWTPAPEDDAEEIIGLKSEIKQTAERIDLTVGNMEKEISQLSIRAGEIEQTVKDTEKNLTSKIESTAGEINQKVEDTKNDLKAEISLSADNIIHTVGKNHVTAIRYIRDWLNGSNLDNQNRWTEINVFSKNVNIANGIIPICKDEDGSAITIQYPERYTDGDTSKYIEAETGWKCLELDLGQVKNDIDYITIWHEYPLTSAELDAVKIFNHRLQVSTDGKTWFTLYDSRYQQSGGYKEDPSGKTYYINDTIINDNFSSVQQNIAGINTTIQNVEENLRTEIKESANGFNVNIQKISQDLENAKSALNNAIDSLNTSFNVELGKITGIIEGIDETTDQKISSAIQQSASGWQGVFKKYGMYNDGVSSEQINVTIDGKGVQVLNPSTSRSTQMTTNGFEGWYNGNKVFWMQEDATKTSRVYADRGVELPTLKMIPLTVQDNNSITRNGIAFVKTGGSS</sequence>
<name>A0A396G0U5_MEDGN</name>
<protein>
    <submittedName>
        <fullName evidence="1">Uncharacterized protein</fullName>
    </submittedName>
</protein>
<evidence type="ECO:0000313" key="2">
    <source>
        <dbReference type="Proteomes" id="UP001079535"/>
    </source>
</evidence>